<evidence type="ECO:0000256" key="6">
    <source>
        <dbReference type="ARBA" id="ARBA00023136"/>
    </source>
</evidence>
<evidence type="ECO:0000313" key="9">
    <source>
        <dbReference type="Proteomes" id="UP000015453"/>
    </source>
</evidence>
<feature type="transmembrane region" description="Helical" evidence="7">
    <location>
        <begin position="175"/>
        <end position="198"/>
    </location>
</feature>
<dbReference type="AlphaFoldDB" id="S8DGU4"/>
<keyword evidence="9" id="KW-1185">Reference proteome</keyword>
<feature type="non-terminal residue" evidence="8">
    <location>
        <position position="1"/>
    </location>
</feature>
<comment type="subcellular location">
    <subcellularLocation>
        <location evidence="1 7">Membrane</location>
        <topology evidence="1 7">Multi-pass membrane protein</topology>
    </subcellularLocation>
</comment>
<feature type="transmembrane region" description="Helical" evidence="7">
    <location>
        <begin position="138"/>
        <end position="155"/>
    </location>
</feature>
<reference evidence="8 9" key="1">
    <citation type="journal article" date="2013" name="BMC Genomics">
        <title>The miniature genome of a carnivorous plant Genlisea aurea contains a low number of genes and short non-coding sequences.</title>
        <authorList>
            <person name="Leushkin E.V."/>
            <person name="Sutormin R.A."/>
            <person name="Nabieva E.R."/>
            <person name="Penin A.A."/>
            <person name="Kondrashov A.S."/>
            <person name="Logacheva M.D."/>
        </authorList>
    </citation>
    <scope>NUCLEOTIDE SEQUENCE [LARGE SCALE GENOMIC DNA]</scope>
</reference>
<proteinExistence type="inferred from homology"/>
<evidence type="ECO:0000256" key="3">
    <source>
        <dbReference type="ARBA" id="ARBA00022448"/>
    </source>
</evidence>
<comment type="caution">
    <text evidence="8">The sequence shown here is derived from an EMBL/GenBank/DDBJ whole genome shotgun (WGS) entry which is preliminary data.</text>
</comment>
<feature type="non-terminal residue" evidence="8">
    <location>
        <position position="331"/>
    </location>
</feature>
<evidence type="ECO:0000256" key="7">
    <source>
        <dbReference type="RuleBase" id="RU368015"/>
    </source>
</evidence>
<feature type="transmembrane region" description="Helical" evidence="7">
    <location>
        <begin position="109"/>
        <end position="131"/>
    </location>
</feature>
<dbReference type="PANTHER" id="PTHR31376">
    <property type="entry name" value="OS09G0467300 PROTEIN-RELATED"/>
    <property type="match status" value="1"/>
</dbReference>
<sequence length="331" mass="36535">RNYKWWIQMSIYSIFVLSGQAIGTILQRLYFTNGGKSKWMATLVQVAGFPILLIPFSWLKTRPVPESDPITNGGLRRTRLLLAAVYFALGGFLAVDCMLYTIGIQYLPVTTFTLICASQLGFNAIFSYFLNGQRFTPYIVNSVFVLTVSSVLLVFQSDNKGGDSAAALGKNKYVLGFVCTLLASAGYGFMLSITQLVFRKMIGRETLGAILELTVAQNLVAAAAIVVGLFASGDWEGIPDEMRRYELGRVSYVMNLVWTSVAWQCFNLGCTGLIFKVSSLFSNVISILGLPVGPVLAVFIFNDKFTGLKGVSMALAMWGFVSYMYQYYVND</sequence>
<dbReference type="EMBL" id="AUSU01006432">
    <property type="protein sequence ID" value="EPS62038.1"/>
    <property type="molecule type" value="Genomic_DNA"/>
</dbReference>
<name>S8DGU4_9LAMI</name>
<dbReference type="InterPro" id="IPR037185">
    <property type="entry name" value="EmrE-like"/>
</dbReference>
<dbReference type="Pfam" id="PF16913">
    <property type="entry name" value="PUNUT"/>
    <property type="match status" value="1"/>
</dbReference>
<feature type="transmembrane region" description="Helical" evidence="7">
    <location>
        <begin position="307"/>
        <end position="325"/>
    </location>
</feature>
<dbReference type="GO" id="GO:0016020">
    <property type="term" value="C:membrane"/>
    <property type="evidence" value="ECO:0007669"/>
    <property type="project" value="UniProtKB-SubCell"/>
</dbReference>
<accession>S8DGU4</accession>
<organism evidence="8 9">
    <name type="scientific">Genlisea aurea</name>
    <dbReference type="NCBI Taxonomy" id="192259"/>
    <lineage>
        <taxon>Eukaryota</taxon>
        <taxon>Viridiplantae</taxon>
        <taxon>Streptophyta</taxon>
        <taxon>Embryophyta</taxon>
        <taxon>Tracheophyta</taxon>
        <taxon>Spermatophyta</taxon>
        <taxon>Magnoliopsida</taxon>
        <taxon>eudicotyledons</taxon>
        <taxon>Gunneridae</taxon>
        <taxon>Pentapetalae</taxon>
        <taxon>asterids</taxon>
        <taxon>lamiids</taxon>
        <taxon>Lamiales</taxon>
        <taxon>Lentibulariaceae</taxon>
        <taxon>Genlisea</taxon>
    </lineage>
</organism>
<keyword evidence="3 7" id="KW-0813">Transport</keyword>
<keyword evidence="5 7" id="KW-1133">Transmembrane helix</keyword>
<feature type="transmembrane region" description="Helical" evidence="7">
    <location>
        <begin position="12"/>
        <end position="31"/>
    </location>
</feature>
<feature type="transmembrane region" description="Helical" evidence="7">
    <location>
        <begin position="280"/>
        <end position="301"/>
    </location>
</feature>
<dbReference type="PANTHER" id="PTHR31376:SF17">
    <property type="entry name" value="PURINE PERMEASE 21-RELATED"/>
    <property type="match status" value="1"/>
</dbReference>
<evidence type="ECO:0000256" key="2">
    <source>
        <dbReference type="ARBA" id="ARBA00006213"/>
    </source>
</evidence>
<dbReference type="GO" id="GO:0005345">
    <property type="term" value="F:purine nucleobase transmembrane transporter activity"/>
    <property type="evidence" value="ECO:0007669"/>
    <property type="project" value="UniProtKB-UniRule"/>
</dbReference>
<protein>
    <recommendedName>
        <fullName evidence="7">Probable purine permease</fullName>
    </recommendedName>
</protein>
<feature type="transmembrane region" description="Helical" evidence="7">
    <location>
        <begin position="210"/>
        <end position="232"/>
    </location>
</feature>
<feature type="transmembrane region" description="Helical" evidence="7">
    <location>
        <begin position="80"/>
        <end position="103"/>
    </location>
</feature>
<dbReference type="OrthoDB" id="1717816at2759"/>
<evidence type="ECO:0000256" key="1">
    <source>
        <dbReference type="ARBA" id="ARBA00004141"/>
    </source>
</evidence>
<feature type="transmembrane region" description="Helical" evidence="7">
    <location>
        <begin position="37"/>
        <end position="59"/>
    </location>
</feature>
<dbReference type="Proteomes" id="UP000015453">
    <property type="component" value="Unassembled WGS sequence"/>
</dbReference>
<evidence type="ECO:0000256" key="5">
    <source>
        <dbReference type="ARBA" id="ARBA00022989"/>
    </source>
</evidence>
<evidence type="ECO:0000256" key="4">
    <source>
        <dbReference type="ARBA" id="ARBA00022692"/>
    </source>
</evidence>
<feature type="transmembrane region" description="Helical" evidence="7">
    <location>
        <begin position="252"/>
        <end position="275"/>
    </location>
</feature>
<evidence type="ECO:0000313" key="8">
    <source>
        <dbReference type="EMBL" id="EPS62038.1"/>
    </source>
</evidence>
<keyword evidence="6 7" id="KW-0472">Membrane</keyword>
<gene>
    <name evidence="8" type="ORF">M569_12755</name>
</gene>
<dbReference type="SUPFAM" id="SSF103481">
    <property type="entry name" value="Multidrug resistance efflux transporter EmrE"/>
    <property type="match status" value="1"/>
</dbReference>
<keyword evidence="4 7" id="KW-0812">Transmembrane</keyword>
<dbReference type="GO" id="GO:0015211">
    <property type="term" value="F:purine nucleoside transmembrane transporter activity"/>
    <property type="evidence" value="ECO:0007669"/>
    <property type="project" value="UniProtKB-UniRule"/>
</dbReference>
<dbReference type="InterPro" id="IPR030182">
    <property type="entry name" value="PUP_plant"/>
</dbReference>
<comment type="similarity">
    <text evidence="2 7">Belongs to the purine permeases (TC 2.A.7.14) family.</text>
</comment>